<dbReference type="AlphaFoldDB" id="A0A1P8WA22"/>
<dbReference type="InterPro" id="IPR051257">
    <property type="entry name" value="Diverse_CBS-Domain"/>
</dbReference>
<feature type="domain" description="CBS" evidence="3">
    <location>
        <begin position="11"/>
        <end position="69"/>
    </location>
</feature>
<dbReference type="CDD" id="cd04584">
    <property type="entry name" value="CBS_pair_AcuB_like"/>
    <property type="match status" value="1"/>
</dbReference>
<dbReference type="KEGG" id="fmr:Fuma_00497"/>
<feature type="domain" description="CBS" evidence="3">
    <location>
        <begin position="86"/>
        <end position="139"/>
    </location>
</feature>
<name>A0A1P8WA22_9PLAN</name>
<organism evidence="4 5">
    <name type="scientific">Fuerstiella marisgermanici</name>
    <dbReference type="NCBI Taxonomy" id="1891926"/>
    <lineage>
        <taxon>Bacteria</taxon>
        <taxon>Pseudomonadati</taxon>
        <taxon>Planctomycetota</taxon>
        <taxon>Planctomycetia</taxon>
        <taxon>Planctomycetales</taxon>
        <taxon>Planctomycetaceae</taxon>
        <taxon>Fuerstiella</taxon>
    </lineage>
</organism>
<dbReference type="RefSeq" id="WP_077022740.1">
    <property type="nucleotide sequence ID" value="NZ_CP017641.1"/>
</dbReference>
<accession>A0A1P8WA22</accession>
<sequence length="139" mass="15096">MKKNESVTKIMSANPVSIGQNEPVSAARKLLDEKGIHHLPITDGDQLVGILTSNDFLRVSFGEFGNQDARSLDAILDHTYKLADLMNADPVSIGSHDTVRDAATILANHNFHSVPVVDGARLVGIVTSSDLIQYLLDQY</sequence>
<dbReference type="Gene3D" id="3.10.580.10">
    <property type="entry name" value="CBS-domain"/>
    <property type="match status" value="1"/>
</dbReference>
<dbReference type="Pfam" id="PF00571">
    <property type="entry name" value="CBS"/>
    <property type="match status" value="2"/>
</dbReference>
<dbReference type="OrthoDB" id="9794094at2"/>
<dbReference type="STRING" id="1891926.Fuma_00497"/>
<dbReference type="SUPFAM" id="SSF54631">
    <property type="entry name" value="CBS-domain pair"/>
    <property type="match status" value="1"/>
</dbReference>
<dbReference type="InterPro" id="IPR000644">
    <property type="entry name" value="CBS_dom"/>
</dbReference>
<evidence type="ECO:0000313" key="5">
    <source>
        <dbReference type="Proteomes" id="UP000187735"/>
    </source>
</evidence>
<dbReference type="PANTHER" id="PTHR43080">
    <property type="entry name" value="CBS DOMAIN-CONTAINING PROTEIN CBSX3, MITOCHONDRIAL"/>
    <property type="match status" value="1"/>
</dbReference>
<evidence type="ECO:0000256" key="1">
    <source>
        <dbReference type="ARBA" id="ARBA00023122"/>
    </source>
</evidence>
<dbReference type="InterPro" id="IPR046342">
    <property type="entry name" value="CBS_dom_sf"/>
</dbReference>
<proteinExistence type="predicted"/>
<dbReference type="PROSITE" id="PS51371">
    <property type="entry name" value="CBS"/>
    <property type="match status" value="2"/>
</dbReference>
<keyword evidence="5" id="KW-1185">Reference proteome</keyword>
<keyword evidence="1 2" id="KW-0129">CBS domain</keyword>
<dbReference type="Proteomes" id="UP000187735">
    <property type="component" value="Chromosome"/>
</dbReference>
<reference evidence="4 5" key="1">
    <citation type="journal article" date="2016" name="Front. Microbiol.">
        <title>Fuerstia marisgermanicae gen. nov., sp. nov., an Unusual Member of the Phylum Planctomycetes from the German Wadden Sea.</title>
        <authorList>
            <person name="Kohn T."/>
            <person name="Heuer A."/>
            <person name="Jogler M."/>
            <person name="Vollmers J."/>
            <person name="Boedeker C."/>
            <person name="Bunk B."/>
            <person name="Rast P."/>
            <person name="Borchert D."/>
            <person name="Glockner I."/>
            <person name="Freese H.M."/>
            <person name="Klenk H.P."/>
            <person name="Overmann J."/>
            <person name="Kaster A.K."/>
            <person name="Rohde M."/>
            <person name="Wiegand S."/>
            <person name="Jogler C."/>
        </authorList>
    </citation>
    <scope>NUCLEOTIDE SEQUENCE [LARGE SCALE GENOMIC DNA]</scope>
    <source>
        <strain evidence="4 5">NH11</strain>
    </source>
</reference>
<dbReference type="PANTHER" id="PTHR43080:SF2">
    <property type="entry name" value="CBS DOMAIN-CONTAINING PROTEIN"/>
    <property type="match status" value="1"/>
</dbReference>
<dbReference type="SMART" id="SM00116">
    <property type="entry name" value="CBS"/>
    <property type="match status" value="2"/>
</dbReference>
<dbReference type="EMBL" id="CP017641">
    <property type="protein sequence ID" value="APZ90913.1"/>
    <property type="molecule type" value="Genomic_DNA"/>
</dbReference>
<protein>
    <submittedName>
        <fullName evidence="4">Hypoxic response protein 1</fullName>
    </submittedName>
</protein>
<evidence type="ECO:0000256" key="2">
    <source>
        <dbReference type="PROSITE-ProRule" id="PRU00703"/>
    </source>
</evidence>
<evidence type="ECO:0000313" key="4">
    <source>
        <dbReference type="EMBL" id="APZ90913.1"/>
    </source>
</evidence>
<evidence type="ECO:0000259" key="3">
    <source>
        <dbReference type="PROSITE" id="PS51371"/>
    </source>
</evidence>
<gene>
    <name evidence="4" type="primary">hrp1</name>
    <name evidence="4" type="ORF">Fuma_00497</name>
</gene>